<dbReference type="Proteomes" id="UP000291562">
    <property type="component" value="Chromosome"/>
</dbReference>
<evidence type="ECO:0000313" key="2">
    <source>
        <dbReference type="Proteomes" id="UP000291562"/>
    </source>
</evidence>
<protein>
    <recommendedName>
        <fullName evidence="3">Band 7 domain-containing protein</fullName>
    </recommendedName>
</protein>
<accession>A0A411HP71</accession>
<reference evidence="1 2" key="1">
    <citation type="submission" date="2019-01" db="EMBL/GenBank/DDBJ databases">
        <title>Pseudolysobacter antarctica gen. nov., sp. nov., isolated from Fildes Peninsula, Antarctica.</title>
        <authorList>
            <person name="Wei Z."/>
            <person name="Peng F."/>
        </authorList>
    </citation>
    <scope>NUCLEOTIDE SEQUENCE [LARGE SCALE GENOMIC DNA]</scope>
    <source>
        <strain evidence="1 2">AQ6-296</strain>
    </source>
</reference>
<evidence type="ECO:0008006" key="3">
    <source>
        <dbReference type="Google" id="ProtNLM"/>
    </source>
</evidence>
<gene>
    <name evidence="1" type="ORF">ELE36_18885</name>
</gene>
<evidence type="ECO:0000313" key="1">
    <source>
        <dbReference type="EMBL" id="QBB72266.1"/>
    </source>
</evidence>
<sequence length="141" mass="15481">MTLLTVFALLAFLSVRRIPEGHAYTVHRFGRPARTLNAGTHVVLPLIEKVAHKIRLFGNVVEFKRDDAAGGLVYFQVLDPTRADSVIEGVDDLVRNRALGLLASSDVASDVASRILQIKAGLNQLLRDRGILITRVQLTLS</sequence>
<dbReference type="OrthoDB" id="5954732at2"/>
<dbReference type="EMBL" id="CP035704">
    <property type="protein sequence ID" value="QBB72266.1"/>
    <property type="molecule type" value="Genomic_DNA"/>
</dbReference>
<name>A0A411HP71_9GAMM</name>
<proteinExistence type="predicted"/>
<dbReference type="KEGG" id="xbc:ELE36_18885"/>
<organism evidence="1 2">
    <name type="scientific">Pseudolysobacter antarcticus</name>
    <dbReference type="NCBI Taxonomy" id="2511995"/>
    <lineage>
        <taxon>Bacteria</taxon>
        <taxon>Pseudomonadati</taxon>
        <taxon>Pseudomonadota</taxon>
        <taxon>Gammaproteobacteria</taxon>
        <taxon>Lysobacterales</taxon>
        <taxon>Rhodanobacteraceae</taxon>
        <taxon>Pseudolysobacter</taxon>
    </lineage>
</organism>
<keyword evidence="2" id="KW-1185">Reference proteome</keyword>
<dbReference type="RefSeq" id="WP_129836070.1">
    <property type="nucleotide sequence ID" value="NZ_CP035704.1"/>
</dbReference>
<dbReference type="AlphaFoldDB" id="A0A411HP71"/>